<dbReference type="Proteomes" id="UP000294155">
    <property type="component" value="Unassembled WGS sequence"/>
</dbReference>
<dbReference type="SUPFAM" id="SSF52091">
    <property type="entry name" value="SpoIIaa-like"/>
    <property type="match status" value="1"/>
</dbReference>
<name>A0A4Q5LC19_9BACT</name>
<accession>A0A4Q5LC19</accession>
<dbReference type="EMBL" id="SEWE01000014">
    <property type="protein sequence ID" value="RYU80240.1"/>
    <property type="molecule type" value="Genomic_DNA"/>
</dbReference>
<evidence type="ECO:0000259" key="1">
    <source>
        <dbReference type="Pfam" id="PF01740"/>
    </source>
</evidence>
<dbReference type="InterPro" id="IPR002645">
    <property type="entry name" value="STAS_dom"/>
</dbReference>
<dbReference type="Pfam" id="PF01740">
    <property type="entry name" value="STAS"/>
    <property type="match status" value="1"/>
</dbReference>
<keyword evidence="3" id="KW-1185">Reference proteome</keyword>
<reference evidence="2 3" key="1">
    <citation type="submission" date="2019-02" db="EMBL/GenBank/DDBJ databases">
        <title>Bacterial novel species isolated from soil.</title>
        <authorList>
            <person name="Jung H.-Y."/>
        </authorList>
    </citation>
    <scope>NUCLEOTIDE SEQUENCE [LARGE SCALE GENOMIC DNA]</scope>
    <source>
        <strain evidence="2 3">1-3-3-3</strain>
    </source>
</reference>
<dbReference type="RefSeq" id="WP_129920739.1">
    <property type="nucleotide sequence ID" value="NZ_SEWE01000014.1"/>
</dbReference>
<dbReference type="AlphaFoldDB" id="A0A4Q5LC19"/>
<dbReference type="Gene3D" id="3.30.750.24">
    <property type="entry name" value="STAS domain"/>
    <property type="match status" value="1"/>
</dbReference>
<feature type="domain" description="STAS" evidence="1">
    <location>
        <begin position="33"/>
        <end position="94"/>
    </location>
</feature>
<comment type="caution">
    <text evidence="2">The sequence shown here is derived from an EMBL/GenBank/DDBJ whole genome shotgun (WGS) entry which is preliminary data.</text>
</comment>
<organism evidence="2 3">
    <name type="scientific">Hymenobacter persicinus</name>
    <dbReference type="NCBI Taxonomy" id="2025506"/>
    <lineage>
        <taxon>Bacteria</taxon>
        <taxon>Pseudomonadati</taxon>
        <taxon>Bacteroidota</taxon>
        <taxon>Cytophagia</taxon>
        <taxon>Cytophagales</taxon>
        <taxon>Hymenobacteraceae</taxon>
        <taxon>Hymenobacter</taxon>
    </lineage>
</organism>
<gene>
    <name evidence="2" type="ORF">EWM57_08620</name>
</gene>
<dbReference type="InterPro" id="IPR036513">
    <property type="entry name" value="STAS_dom_sf"/>
</dbReference>
<evidence type="ECO:0000313" key="3">
    <source>
        <dbReference type="Proteomes" id="UP000294155"/>
    </source>
</evidence>
<dbReference type="OrthoDB" id="885901at2"/>
<evidence type="ECO:0000313" key="2">
    <source>
        <dbReference type="EMBL" id="RYU80240.1"/>
    </source>
</evidence>
<sequence length="117" mass="13520">MPALEVYHEILPDSYLLILAENAELPEEVALAKLLRQAARSGKSYIWIDCSHIHQLSQQALTLLLRYYQRLRRRHMPLVLCHLDEGLQQLFRKLPDTTRPPIVPTLLDADAYCHAHA</sequence>
<proteinExistence type="predicted"/>
<protein>
    <submittedName>
        <fullName evidence="2">STAS domain-containing protein</fullName>
    </submittedName>
</protein>